<dbReference type="Pfam" id="PF11836">
    <property type="entry name" value="Phage_TAC_11"/>
    <property type="match status" value="1"/>
</dbReference>
<reference evidence="1 2" key="1">
    <citation type="submission" date="2016-08" db="EMBL/GenBank/DDBJ databases">
        <title>Draft genome of Amylibacter sp. strain 4G11.</title>
        <authorList>
            <person name="Wong S.-K."/>
            <person name="Hamasaki K."/>
            <person name="Yoshizawa S."/>
        </authorList>
    </citation>
    <scope>NUCLEOTIDE SEQUENCE [LARGE SCALE GENOMIC DNA]</scope>
    <source>
        <strain evidence="1 2">4G11</strain>
    </source>
</reference>
<dbReference type="AlphaFoldDB" id="A0A2G5K7H2"/>
<dbReference type="EMBL" id="MDGM01000012">
    <property type="protein sequence ID" value="PIB24962.1"/>
    <property type="molecule type" value="Genomic_DNA"/>
</dbReference>
<dbReference type="OrthoDB" id="7206814at2"/>
<sequence length="104" mass="11042">MMNPHRGEVAITLNGETRPMRLTLGALASLEHDLGEDSLLALIERFEQGHFRTDDIVRLLYAGLAGAGWDGAQSDLLSANIDGGPMAAAKAAGRLLKLSFGPVE</sequence>
<gene>
    <name evidence="1" type="ORF">BFP76_07355</name>
</gene>
<evidence type="ECO:0000313" key="2">
    <source>
        <dbReference type="Proteomes" id="UP000231516"/>
    </source>
</evidence>
<dbReference type="InterPro" id="IPR021791">
    <property type="entry name" value="Phage_TAC_11"/>
</dbReference>
<comment type="caution">
    <text evidence="1">The sequence shown here is derived from an EMBL/GenBank/DDBJ whole genome shotgun (WGS) entry which is preliminary data.</text>
</comment>
<evidence type="ECO:0000313" key="1">
    <source>
        <dbReference type="EMBL" id="PIB24962.1"/>
    </source>
</evidence>
<proteinExistence type="predicted"/>
<protein>
    <recommendedName>
        <fullName evidence="3">Gene transfer agent family protein</fullName>
    </recommendedName>
</protein>
<keyword evidence="2" id="KW-1185">Reference proteome</keyword>
<dbReference type="Proteomes" id="UP000231516">
    <property type="component" value="Unassembled WGS sequence"/>
</dbReference>
<name>A0A2G5K7H2_9RHOB</name>
<organism evidence="1 2">
    <name type="scientific">Paramylibacter kogurei</name>
    <dbReference type="NCBI Taxonomy" id="1889778"/>
    <lineage>
        <taxon>Bacteria</taxon>
        <taxon>Pseudomonadati</taxon>
        <taxon>Pseudomonadota</taxon>
        <taxon>Alphaproteobacteria</taxon>
        <taxon>Rhodobacterales</taxon>
        <taxon>Paracoccaceae</taxon>
        <taxon>Paramylibacter</taxon>
    </lineage>
</organism>
<accession>A0A2G5K7H2</accession>
<evidence type="ECO:0008006" key="3">
    <source>
        <dbReference type="Google" id="ProtNLM"/>
    </source>
</evidence>
<dbReference type="RefSeq" id="WP_099593780.1">
    <property type="nucleotide sequence ID" value="NZ_MDGM01000012.1"/>
</dbReference>